<evidence type="ECO:0000256" key="2">
    <source>
        <dbReference type="ARBA" id="ARBA00022741"/>
    </source>
</evidence>
<evidence type="ECO:0000256" key="4">
    <source>
        <dbReference type="SAM" id="MobiDB-lite"/>
    </source>
</evidence>
<organism evidence="6 7">
    <name type="scientific">Eiseniibacteriota bacterium</name>
    <dbReference type="NCBI Taxonomy" id="2212470"/>
    <lineage>
        <taxon>Bacteria</taxon>
        <taxon>Candidatus Eiseniibacteriota</taxon>
    </lineage>
</organism>
<dbReference type="InterPro" id="IPR051782">
    <property type="entry name" value="ABC_Transporter_VariousFunc"/>
</dbReference>
<evidence type="ECO:0000259" key="5">
    <source>
        <dbReference type="Pfam" id="PF00005"/>
    </source>
</evidence>
<dbReference type="Proteomes" id="UP000316609">
    <property type="component" value="Unassembled WGS sequence"/>
</dbReference>
<reference evidence="6 7" key="1">
    <citation type="journal article" date="2019" name="Nat. Microbiol.">
        <title>Mediterranean grassland soil C-N compound turnover is dependent on rainfall and depth, and is mediated by genomically divergent microorganisms.</title>
        <authorList>
            <person name="Diamond S."/>
            <person name="Andeer P.F."/>
            <person name="Li Z."/>
            <person name="Crits-Christoph A."/>
            <person name="Burstein D."/>
            <person name="Anantharaman K."/>
            <person name="Lane K.R."/>
            <person name="Thomas B.C."/>
            <person name="Pan C."/>
            <person name="Northen T.R."/>
            <person name="Banfield J.F."/>
        </authorList>
    </citation>
    <scope>NUCLEOTIDE SEQUENCE [LARGE SCALE GENOMIC DNA]</scope>
    <source>
        <strain evidence="6">WS_8</strain>
    </source>
</reference>
<proteinExistence type="predicted"/>
<comment type="caution">
    <text evidence="6">The sequence shown here is derived from an EMBL/GenBank/DDBJ whole genome shotgun (WGS) entry which is preliminary data.</text>
</comment>
<keyword evidence="1" id="KW-0813">Transport</keyword>
<dbReference type="SUPFAM" id="SSF52540">
    <property type="entry name" value="P-loop containing nucleoside triphosphate hydrolases"/>
    <property type="match status" value="1"/>
</dbReference>
<evidence type="ECO:0000256" key="3">
    <source>
        <dbReference type="ARBA" id="ARBA00022840"/>
    </source>
</evidence>
<feature type="compositionally biased region" description="Basic and acidic residues" evidence="4">
    <location>
        <begin position="130"/>
        <end position="141"/>
    </location>
</feature>
<dbReference type="AlphaFoldDB" id="A0A538TVU8"/>
<feature type="region of interest" description="Disordered" evidence="4">
    <location>
        <begin position="115"/>
        <end position="141"/>
    </location>
</feature>
<feature type="domain" description="ABC transporter" evidence="5">
    <location>
        <begin position="265"/>
        <end position="337"/>
    </location>
</feature>
<feature type="region of interest" description="Disordered" evidence="4">
    <location>
        <begin position="1"/>
        <end position="85"/>
    </location>
</feature>
<evidence type="ECO:0000313" key="6">
    <source>
        <dbReference type="EMBL" id="TMQ67688.1"/>
    </source>
</evidence>
<dbReference type="InterPro" id="IPR003439">
    <property type="entry name" value="ABC_transporter-like_ATP-bd"/>
</dbReference>
<protein>
    <submittedName>
        <fullName evidence="6">ATP-binding cassette domain-containing protein</fullName>
    </submittedName>
</protein>
<keyword evidence="2" id="KW-0547">Nucleotide-binding</keyword>
<dbReference type="EMBL" id="VBOY01000033">
    <property type="protein sequence ID" value="TMQ67688.1"/>
    <property type="molecule type" value="Genomic_DNA"/>
</dbReference>
<feature type="non-terminal residue" evidence="6">
    <location>
        <position position="370"/>
    </location>
</feature>
<evidence type="ECO:0000256" key="1">
    <source>
        <dbReference type="ARBA" id="ARBA00022448"/>
    </source>
</evidence>
<name>A0A538TVU8_UNCEI</name>
<evidence type="ECO:0000313" key="7">
    <source>
        <dbReference type="Proteomes" id="UP000316609"/>
    </source>
</evidence>
<accession>A0A538TVU8</accession>
<dbReference type="Pfam" id="PF00005">
    <property type="entry name" value="ABC_tran"/>
    <property type="match status" value="1"/>
</dbReference>
<dbReference type="GO" id="GO:0005524">
    <property type="term" value="F:ATP binding"/>
    <property type="evidence" value="ECO:0007669"/>
    <property type="project" value="UniProtKB-KW"/>
</dbReference>
<keyword evidence="3 6" id="KW-0067">ATP-binding</keyword>
<gene>
    <name evidence="6" type="ORF">E6K78_03945</name>
</gene>
<dbReference type="InterPro" id="IPR027417">
    <property type="entry name" value="P-loop_NTPase"/>
</dbReference>
<dbReference type="PANTHER" id="PTHR42939:SF1">
    <property type="entry name" value="ABC TRANSPORTER ATP-BINDING PROTEIN ALBC-RELATED"/>
    <property type="match status" value="1"/>
</dbReference>
<dbReference type="PANTHER" id="PTHR42939">
    <property type="entry name" value="ABC TRANSPORTER ATP-BINDING PROTEIN ALBC-RELATED"/>
    <property type="match status" value="1"/>
</dbReference>
<dbReference type="Gene3D" id="3.40.50.300">
    <property type="entry name" value="P-loop containing nucleotide triphosphate hydrolases"/>
    <property type="match status" value="1"/>
</dbReference>
<sequence>MARLHLPRGPGIRRLEDRSALADRPPGGAIGPERHAEQVGPVGTARLDEPASIGKHGHQGGVAPAARGHEQRSRSLAYPEDPPEPIDPEHAGIAADPAEGHAAHGIAKHVIGRGDERSHVTDPEGVQRGIEGHPREGRNHRGDRTLAAAGARAHEHGKSQQCTAWRTVICERGTHPIHGSGVFWPTPPAERDAGGARPGVAEHLERRPGAATCRIQTWSGDLAGGRPSTLGFPLPRPMWPRFRRGARVLEVRDVTKRYDGRAVVNRVSFEVRPGEVFALLGPNGAGKTTLIRMITDILRPDSGTIHLDGQPIDQAKRTIAYLPEERGLYRRSRVIDVLSYYGRLKGMSTRNALEASFGLLKRVELAEWSA</sequence>
<dbReference type="GO" id="GO:0016887">
    <property type="term" value="F:ATP hydrolysis activity"/>
    <property type="evidence" value="ECO:0007669"/>
    <property type="project" value="InterPro"/>
</dbReference>